<protein>
    <recommendedName>
        <fullName evidence="7">NAC domain-containing protein</fullName>
    </recommendedName>
</protein>
<keyword evidence="9" id="KW-1185">Reference proteome</keyword>
<gene>
    <name evidence="8" type="ORF">LSALG_LOCUS40302</name>
</gene>
<reference evidence="8" key="1">
    <citation type="submission" date="2023-04" db="EMBL/GenBank/DDBJ databases">
        <authorList>
            <person name="Vijverberg K."/>
            <person name="Xiong W."/>
            <person name="Schranz E."/>
        </authorList>
    </citation>
    <scope>NUCLEOTIDE SEQUENCE</scope>
</reference>
<dbReference type="GO" id="GO:0005634">
    <property type="term" value="C:nucleus"/>
    <property type="evidence" value="ECO:0007669"/>
    <property type="project" value="UniProtKB-SubCell"/>
</dbReference>
<evidence type="ECO:0000259" key="7">
    <source>
        <dbReference type="PROSITE" id="PS51005"/>
    </source>
</evidence>
<comment type="subcellular location">
    <subcellularLocation>
        <location evidence="1">Nucleus</location>
    </subcellularLocation>
</comment>
<evidence type="ECO:0000256" key="3">
    <source>
        <dbReference type="ARBA" id="ARBA00023125"/>
    </source>
</evidence>
<keyword evidence="2" id="KW-0805">Transcription regulation</keyword>
<keyword evidence="4" id="KW-0804">Transcription</keyword>
<evidence type="ECO:0000256" key="4">
    <source>
        <dbReference type="ARBA" id="ARBA00023163"/>
    </source>
</evidence>
<dbReference type="Proteomes" id="UP001177003">
    <property type="component" value="Chromosome 9"/>
</dbReference>
<evidence type="ECO:0000256" key="2">
    <source>
        <dbReference type="ARBA" id="ARBA00023015"/>
    </source>
</evidence>
<evidence type="ECO:0000256" key="6">
    <source>
        <dbReference type="SAM" id="MobiDB-lite"/>
    </source>
</evidence>
<sequence>MGSESIAAVTVSKSSSSSGEKCFPPGFRFHPTDEELILYYLKKKICGRSLKLDVIGEIDVCKWEPEELPGKAKWKTGGSFLLIAIRSILMEEDQTGGQNTVIGKPPERIVSLSTTHAQLD</sequence>
<name>A0AA35ZZK6_LACSI</name>
<keyword evidence="5" id="KW-0539">Nucleus</keyword>
<proteinExistence type="predicted"/>
<evidence type="ECO:0000313" key="8">
    <source>
        <dbReference type="EMBL" id="CAI9301776.1"/>
    </source>
</evidence>
<feature type="region of interest" description="Disordered" evidence="6">
    <location>
        <begin position="1"/>
        <end position="23"/>
    </location>
</feature>
<feature type="domain" description="NAC" evidence="7">
    <location>
        <begin position="23"/>
        <end position="120"/>
    </location>
</feature>
<dbReference type="SUPFAM" id="SSF101941">
    <property type="entry name" value="NAC domain"/>
    <property type="match status" value="1"/>
</dbReference>
<evidence type="ECO:0000256" key="1">
    <source>
        <dbReference type="ARBA" id="ARBA00004123"/>
    </source>
</evidence>
<dbReference type="EMBL" id="OX465085">
    <property type="protein sequence ID" value="CAI9301776.1"/>
    <property type="molecule type" value="Genomic_DNA"/>
</dbReference>
<dbReference type="Gene3D" id="2.170.150.80">
    <property type="entry name" value="NAC domain"/>
    <property type="match status" value="1"/>
</dbReference>
<evidence type="ECO:0000313" key="9">
    <source>
        <dbReference type="Proteomes" id="UP001177003"/>
    </source>
</evidence>
<dbReference type="PANTHER" id="PTHR31989">
    <property type="entry name" value="NAC DOMAIN-CONTAINING PROTEIN 82-RELATED"/>
    <property type="match status" value="1"/>
</dbReference>
<evidence type="ECO:0000256" key="5">
    <source>
        <dbReference type="ARBA" id="ARBA00023242"/>
    </source>
</evidence>
<dbReference type="PROSITE" id="PS51005">
    <property type="entry name" value="NAC"/>
    <property type="match status" value="1"/>
</dbReference>
<dbReference type="AlphaFoldDB" id="A0AA35ZZK6"/>
<dbReference type="GO" id="GO:0006355">
    <property type="term" value="P:regulation of DNA-templated transcription"/>
    <property type="evidence" value="ECO:0007669"/>
    <property type="project" value="InterPro"/>
</dbReference>
<organism evidence="8 9">
    <name type="scientific">Lactuca saligna</name>
    <name type="common">Willowleaf lettuce</name>
    <dbReference type="NCBI Taxonomy" id="75948"/>
    <lineage>
        <taxon>Eukaryota</taxon>
        <taxon>Viridiplantae</taxon>
        <taxon>Streptophyta</taxon>
        <taxon>Embryophyta</taxon>
        <taxon>Tracheophyta</taxon>
        <taxon>Spermatophyta</taxon>
        <taxon>Magnoliopsida</taxon>
        <taxon>eudicotyledons</taxon>
        <taxon>Gunneridae</taxon>
        <taxon>Pentapetalae</taxon>
        <taxon>asterids</taxon>
        <taxon>campanulids</taxon>
        <taxon>Asterales</taxon>
        <taxon>Asteraceae</taxon>
        <taxon>Cichorioideae</taxon>
        <taxon>Cichorieae</taxon>
        <taxon>Lactucinae</taxon>
        <taxon>Lactuca</taxon>
    </lineage>
</organism>
<accession>A0AA35ZZK6</accession>
<dbReference type="InterPro" id="IPR003441">
    <property type="entry name" value="NAC-dom"/>
</dbReference>
<dbReference type="Pfam" id="PF02365">
    <property type="entry name" value="NAM"/>
    <property type="match status" value="1"/>
</dbReference>
<keyword evidence="3" id="KW-0238">DNA-binding</keyword>
<dbReference type="GO" id="GO:0003677">
    <property type="term" value="F:DNA binding"/>
    <property type="evidence" value="ECO:0007669"/>
    <property type="project" value="UniProtKB-KW"/>
</dbReference>
<dbReference type="InterPro" id="IPR036093">
    <property type="entry name" value="NAC_dom_sf"/>
</dbReference>